<dbReference type="GeneID" id="63682820"/>
<dbReference type="STRING" id="1858805.M5GBY7"/>
<dbReference type="InterPro" id="IPR029063">
    <property type="entry name" value="SAM-dependent_MTases_sf"/>
</dbReference>
<gene>
    <name evidence="1" type="ORF">DACRYDRAFT_103463</name>
</gene>
<name>M5GBY7_DACPD</name>
<evidence type="ECO:0000313" key="2">
    <source>
        <dbReference type="Proteomes" id="UP000030653"/>
    </source>
</evidence>
<dbReference type="SUPFAM" id="SSF53335">
    <property type="entry name" value="S-adenosyl-L-methionine-dependent methyltransferases"/>
    <property type="match status" value="1"/>
</dbReference>
<dbReference type="Gene3D" id="3.40.50.150">
    <property type="entry name" value="Vaccinia Virus protein VP39"/>
    <property type="match status" value="1"/>
</dbReference>
<reference evidence="1 2" key="1">
    <citation type="journal article" date="2012" name="Science">
        <title>The Paleozoic origin of enzymatic lignin decomposition reconstructed from 31 fungal genomes.</title>
        <authorList>
            <person name="Floudas D."/>
            <person name="Binder M."/>
            <person name="Riley R."/>
            <person name="Barry K."/>
            <person name="Blanchette R.A."/>
            <person name="Henrissat B."/>
            <person name="Martinez A.T."/>
            <person name="Otillar R."/>
            <person name="Spatafora J.W."/>
            <person name="Yadav J.S."/>
            <person name="Aerts A."/>
            <person name="Benoit I."/>
            <person name="Boyd A."/>
            <person name="Carlson A."/>
            <person name="Copeland A."/>
            <person name="Coutinho P.M."/>
            <person name="de Vries R.P."/>
            <person name="Ferreira P."/>
            <person name="Findley K."/>
            <person name="Foster B."/>
            <person name="Gaskell J."/>
            <person name="Glotzer D."/>
            <person name="Gorecki P."/>
            <person name="Heitman J."/>
            <person name="Hesse C."/>
            <person name="Hori C."/>
            <person name="Igarashi K."/>
            <person name="Jurgens J.A."/>
            <person name="Kallen N."/>
            <person name="Kersten P."/>
            <person name="Kohler A."/>
            <person name="Kuees U."/>
            <person name="Kumar T.K.A."/>
            <person name="Kuo A."/>
            <person name="LaButti K."/>
            <person name="Larrondo L.F."/>
            <person name="Lindquist E."/>
            <person name="Ling A."/>
            <person name="Lombard V."/>
            <person name="Lucas S."/>
            <person name="Lundell T."/>
            <person name="Martin R."/>
            <person name="McLaughlin D.J."/>
            <person name="Morgenstern I."/>
            <person name="Morin E."/>
            <person name="Murat C."/>
            <person name="Nagy L.G."/>
            <person name="Nolan M."/>
            <person name="Ohm R.A."/>
            <person name="Patyshakuliyeva A."/>
            <person name="Rokas A."/>
            <person name="Ruiz-Duenas F.J."/>
            <person name="Sabat G."/>
            <person name="Salamov A."/>
            <person name="Samejima M."/>
            <person name="Schmutz J."/>
            <person name="Slot J.C."/>
            <person name="St John F."/>
            <person name="Stenlid J."/>
            <person name="Sun H."/>
            <person name="Sun S."/>
            <person name="Syed K."/>
            <person name="Tsang A."/>
            <person name="Wiebenga A."/>
            <person name="Young D."/>
            <person name="Pisabarro A."/>
            <person name="Eastwood D.C."/>
            <person name="Martin F."/>
            <person name="Cullen D."/>
            <person name="Grigoriev I.V."/>
            <person name="Hibbett D.S."/>
        </authorList>
    </citation>
    <scope>NUCLEOTIDE SEQUENCE [LARGE SCALE GENOMIC DNA]</scope>
    <source>
        <strain evidence="1 2">DJM-731 SS1</strain>
    </source>
</reference>
<dbReference type="RefSeq" id="XP_040633413.1">
    <property type="nucleotide sequence ID" value="XM_040767758.1"/>
</dbReference>
<dbReference type="AlphaFoldDB" id="M5GBY7"/>
<dbReference type="HOGENOM" id="CLU_2454695_0_0_1"/>
<dbReference type="Proteomes" id="UP000030653">
    <property type="component" value="Unassembled WGS sequence"/>
</dbReference>
<keyword evidence="2" id="KW-1185">Reference proteome</keyword>
<organism evidence="1 2">
    <name type="scientific">Dacryopinax primogenitus (strain DJM 731)</name>
    <name type="common">Brown rot fungus</name>
    <dbReference type="NCBI Taxonomy" id="1858805"/>
    <lineage>
        <taxon>Eukaryota</taxon>
        <taxon>Fungi</taxon>
        <taxon>Dikarya</taxon>
        <taxon>Basidiomycota</taxon>
        <taxon>Agaricomycotina</taxon>
        <taxon>Dacrymycetes</taxon>
        <taxon>Dacrymycetales</taxon>
        <taxon>Dacrymycetaceae</taxon>
        <taxon>Dacryopinax</taxon>
    </lineage>
</organism>
<proteinExistence type="predicted"/>
<evidence type="ECO:0008006" key="3">
    <source>
        <dbReference type="Google" id="ProtNLM"/>
    </source>
</evidence>
<sequence length="89" mass="9540">MATITEQGGIPQLNASTGTGTGIWLLDMAKSVPSSVTLVGVDIQSRLFPPAQPNMKFFVGSTFDLPTEMDCTFALVHQRLMVAAFSYEG</sequence>
<dbReference type="EMBL" id="JH795855">
    <property type="protein sequence ID" value="EJU06519.1"/>
    <property type="molecule type" value="Genomic_DNA"/>
</dbReference>
<dbReference type="OrthoDB" id="184880at2759"/>
<evidence type="ECO:0000313" key="1">
    <source>
        <dbReference type="EMBL" id="EJU06519.1"/>
    </source>
</evidence>
<accession>M5GBY7</accession>
<protein>
    <recommendedName>
        <fullName evidence="3">Methyltransferase domain-containing protein</fullName>
    </recommendedName>
</protein>